<keyword evidence="4" id="KW-1185">Reference proteome</keyword>
<dbReference type="InterPro" id="IPR050559">
    <property type="entry name" value="P-Pant_transferase_sf"/>
</dbReference>
<dbReference type="GO" id="GO:0005829">
    <property type="term" value="C:cytosol"/>
    <property type="evidence" value="ECO:0007669"/>
    <property type="project" value="TreeGrafter"/>
</dbReference>
<evidence type="ECO:0000313" key="3">
    <source>
        <dbReference type="EMBL" id="AKS42718.1"/>
    </source>
</evidence>
<organism evidence="3 4">
    <name type="scientific">Wenzhouxiangella marina</name>
    <dbReference type="NCBI Taxonomy" id="1579979"/>
    <lineage>
        <taxon>Bacteria</taxon>
        <taxon>Pseudomonadati</taxon>
        <taxon>Pseudomonadota</taxon>
        <taxon>Gammaproteobacteria</taxon>
        <taxon>Chromatiales</taxon>
        <taxon>Wenzhouxiangellaceae</taxon>
        <taxon>Wenzhouxiangella</taxon>
    </lineage>
</organism>
<accession>A0A0K0XYF9</accession>
<dbReference type="GO" id="GO:0008897">
    <property type="term" value="F:holo-[acyl-carrier-protein] synthase activity"/>
    <property type="evidence" value="ECO:0007669"/>
    <property type="project" value="InterPro"/>
</dbReference>
<dbReference type="InterPro" id="IPR037143">
    <property type="entry name" value="4-PPantetheinyl_Trfase_dom_sf"/>
</dbReference>
<dbReference type="SUPFAM" id="SSF56214">
    <property type="entry name" value="4'-phosphopantetheinyl transferase"/>
    <property type="match status" value="2"/>
</dbReference>
<dbReference type="GO" id="GO:0019878">
    <property type="term" value="P:lysine biosynthetic process via aminoadipic acid"/>
    <property type="evidence" value="ECO:0007669"/>
    <property type="project" value="TreeGrafter"/>
</dbReference>
<dbReference type="STRING" id="1579979.WM2015_2355"/>
<dbReference type="EMBL" id="CP012154">
    <property type="protein sequence ID" value="AKS42718.1"/>
    <property type="molecule type" value="Genomic_DNA"/>
</dbReference>
<keyword evidence="2" id="KW-0808">Transferase</keyword>
<evidence type="ECO:0000313" key="4">
    <source>
        <dbReference type="Proteomes" id="UP000066624"/>
    </source>
</evidence>
<dbReference type="PANTHER" id="PTHR12215">
    <property type="entry name" value="PHOSPHOPANTETHEINE TRANSFERASE"/>
    <property type="match status" value="1"/>
</dbReference>
<protein>
    <submittedName>
        <fullName evidence="3">Uncharacterized protein</fullName>
    </submittedName>
</protein>
<dbReference type="RefSeq" id="WP_049726255.1">
    <property type="nucleotide sequence ID" value="NZ_CP012154.1"/>
</dbReference>
<evidence type="ECO:0000256" key="1">
    <source>
        <dbReference type="ARBA" id="ARBA00010990"/>
    </source>
</evidence>
<comment type="similarity">
    <text evidence="1">Belongs to the P-Pant transferase superfamily. Gsp/Sfp/HetI/AcpT family.</text>
</comment>
<dbReference type="PANTHER" id="PTHR12215:SF10">
    <property type="entry name" value="L-AMINOADIPATE-SEMIALDEHYDE DEHYDROGENASE-PHOSPHOPANTETHEINYL TRANSFERASE"/>
    <property type="match status" value="1"/>
</dbReference>
<evidence type="ECO:0000256" key="2">
    <source>
        <dbReference type="ARBA" id="ARBA00022679"/>
    </source>
</evidence>
<sequence length="237" mass="26860">MRRWQSVPLPLRRRALPRAGQVHLWLTDLDELPLEAGPSGLTRKERVLKRRIQQRFVLRLLLGSYLGLPGKDVQVIQSDRNDKPRLGGVHEDSGLSFNVSHSDRWLAIGLVRDQEVGVDIEAEREMRRAGDLARRYFSGPDCERIDQLDEPERSSCFLNQWTAREALVKAVGCGLAGSLGKIELDCEPTEIRQLPEDWPQAWQLLKPDWPAGLLGHLAIPTGQDLDLSCYWLQTSKG</sequence>
<name>A0A0K0XYF9_9GAMM</name>
<dbReference type="KEGG" id="wma:WM2015_2355"/>
<dbReference type="AlphaFoldDB" id="A0A0K0XYF9"/>
<dbReference type="Proteomes" id="UP000066624">
    <property type="component" value="Chromosome"/>
</dbReference>
<dbReference type="GO" id="GO:0000287">
    <property type="term" value="F:magnesium ion binding"/>
    <property type="evidence" value="ECO:0007669"/>
    <property type="project" value="InterPro"/>
</dbReference>
<dbReference type="Pfam" id="PF01648">
    <property type="entry name" value="ACPS"/>
    <property type="match status" value="1"/>
</dbReference>
<dbReference type="Gene3D" id="3.90.470.20">
    <property type="entry name" value="4'-phosphopantetheinyl transferase domain"/>
    <property type="match status" value="1"/>
</dbReference>
<gene>
    <name evidence="3" type="ORF">WM2015_2355</name>
</gene>
<proteinExistence type="inferred from homology"/>
<dbReference type="InterPro" id="IPR008278">
    <property type="entry name" value="4-PPantetheinyl_Trfase_dom"/>
</dbReference>
<reference evidence="4" key="1">
    <citation type="submission" date="2015-07" db="EMBL/GenBank/DDBJ databases">
        <authorList>
            <person name="Kim K.M."/>
        </authorList>
    </citation>
    <scope>NUCLEOTIDE SEQUENCE [LARGE SCALE GENOMIC DNA]</scope>
    <source>
        <strain evidence="4">KCTC 42284</strain>
    </source>
</reference>